<dbReference type="GeneID" id="77804524"/>
<keyword evidence="3" id="KW-1185">Reference proteome</keyword>
<evidence type="ECO:0000256" key="1">
    <source>
        <dbReference type="SAM" id="MobiDB-lite"/>
    </source>
</evidence>
<gene>
    <name evidence="2" type="ORF">PtA15_15A425</name>
</gene>
<dbReference type="Proteomes" id="UP001164743">
    <property type="component" value="Chromosome 15A"/>
</dbReference>
<proteinExistence type="predicted"/>
<name>A0ABY7D7P7_9BASI</name>
<feature type="region of interest" description="Disordered" evidence="1">
    <location>
        <begin position="300"/>
        <end position="322"/>
    </location>
</feature>
<evidence type="ECO:0000313" key="2">
    <source>
        <dbReference type="EMBL" id="WAQ92030.1"/>
    </source>
</evidence>
<evidence type="ECO:0000313" key="3">
    <source>
        <dbReference type="Proteomes" id="UP001164743"/>
    </source>
</evidence>
<dbReference type="EMBL" id="CP110435">
    <property type="protein sequence ID" value="WAQ92030.1"/>
    <property type="molecule type" value="Genomic_DNA"/>
</dbReference>
<feature type="compositionally biased region" description="Polar residues" evidence="1">
    <location>
        <begin position="98"/>
        <end position="108"/>
    </location>
</feature>
<feature type="region of interest" description="Disordered" evidence="1">
    <location>
        <begin position="51"/>
        <end position="127"/>
    </location>
</feature>
<dbReference type="RefSeq" id="XP_053027585.1">
    <property type="nucleotide sequence ID" value="XM_053163629.1"/>
</dbReference>
<protein>
    <submittedName>
        <fullName evidence="2">Uncharacterized protein</fullName>
    </submittedName>
</protein>
<organism evidence="2 3">
    <name type="scientific">Puccinia triticina</name>
    <dbReference type="NCBI Taxonomy" id="208348"/>
    <lineage>
        <taxon>Eukaryota</taxon>
        <taxon>Fungi</taxon>
        <taxon>Dikarya</taxon>
        <taxon>Basidiomycota</taxon>
        <taxon>Pucciniomycotina</taxon>
        <taxon>Pucciniomycetes</taxon>
        <taxon>Pucciniales</taxon>
        <taxon>Pucciniaceae</taxon>
        <taxon>Puccinia</taxon>
    </lineage>
</organism>
<reference evidence="2" key="1">
    <citation type="submission" date="2022-10" db="EMBL/GenBank/DDBJ databases">
        <title>Puccinia triticina Genome sequencing and assembly.</title>
        <authorList>
            <person name="Li C."/>
        </authorList>
    </citation>
    <scope>NUCLEOTIDE SEQUENCE</scope>
    <source>
        <strain evidence="2">Pt15</strain>
    </source>
</reference>
<accession>A0ABY7D7P7</accession>
<sequence>MSGESAKLDWSGRANLFVSPQLSPHLPPTINPSIQQLPPLQLEFPTLQYQAGPFPAATGTGLGSPSGLGPRTNHRTPDAGPNGFGPPSTGYGPRGFDTEQNSEFSSQTGGAGYDTGSVVGSENPEDVEDKPLQELPILGVEHLGSMVEYLAHCHIAINDYHTQLQLEHNKITHWTYFRRAHPDKLLLLRFADGPAHQLCDGLPRFIENLRRNRREIENKTIVFCHGAAIIIRHGAAIVIRHGAAFQRGFVDKEVPNKLHLVLLQGNPSMPLARDLLQPLVLFALLQALLCIPHQAKQRKESNNVGSVQRLSQRRSPHMDRCK</sequence>